<feature type="signal peptide" evidence="1">
    <location>
        <begin position="1"/>
        <end position="18"/>
    </location>
</feature>
<evidence type="ECO:0000256" key="1">
    <source>
        <dbReference type="SAM" id="SignalP"/>
    </source>
</evidence>
<keyword evidence="3" id="KW-1185">Reference proteome</keyword>
<dbReference type="AlphaFoldDB" id="A0A2U1AT63"/>
<dbReference type="Gene3D" id="3.20.20.80">
    <property type="entry name" value="Glycosidases"/>
    <property type="match status" value="1"/>
</dbReference>
<name>A0A2U1AT63_9BACT</name>
<feature type="chain" id="PRO_5015669735" description="Glycoside hydrolase family 42 N-terminal domain-containing protein" evidence="1">
    <location>
        <begin position="19"/>
        <end position="1072"/>
    </location>
</feature>
<dbReference type="OrthoDB" id="8416244at2"/>
<dbReference type="SUPFAM" id="SSF51445">
    <property type="entry name" value="(Trans)glycosidases"/>
    <property type="match status" value="1"/>
</dbReference>
<dbReference type="RefSeq" id="WP_116884658.1">
    <property type="nucleotide sequence ID" value="NZ_CABMMC010000058.1"/>
</dbReference>
<dbReference type="EMBL" id="QEKH01000020">
    <property type="protein sequence ID" value="PVY39573.1"/>
    <property type="molecule type" value="Genomic_DNA"/>
</dbReference>
<accession>A0A2U1AT63</accession>
<protein>
    <recommendedName>
        <fullName evidence="4">Glycoside hydrolase family 42 N-terminal domain-containing protein</fullName>
    </recommendedName>
</protein>
<proteinExistence type="predicted"/>
<dbReference type="Proteomes" id="UP000245959">
    <property type="component" value="Unassembled WGS sequence"/>
</dbReference>
<dbReference type="InterPro" id="IPR017853">
    <property type="entry name" value="GH"/>
</dbReference>
<gene>
    <name evidence="2" type="ORF">C8D82_12050</name>
</gene>
<evidence type="ECO:0000313" key="2">
    <source>
        <dbReference type="EMBL" id="PVY39573.1"/>
    </source>
</evidence>
<organism evidence="2 3">
    <name type="scientific">Victivallis vadensis</name>
    <dbReference type="NCBI Taxonomy" id="172901"/>
    <lineage>
        <taxon>Bacteria</taxon>
        <taxon>Pseudomonadati</taxon>
        <taxon>Lentisphaerota</taxon>
        <taxon>Lentisphaeria</taxon>
        <taxon>Victivallales</taxon>
        <taxon>Victivallaceae</taxon>
        <taxon>Victivallis</taxon>
    </lineage>
</organism>
<sequence length="1072" mass="120024">MKRFLLSVLSFSILGAAAGEPATLSGKGRLVLNDALQMEWRDSSSWKGIDLKQPQPKWNGDTISIAGKVSLSPKQNVSLNASLKKLSGNRWRYRGEAAFDEKNDSASMEIKLPVSIPAELEISGKPVALTGEKSNGRIFGTLRHLREKSLSIVAGDLLFTFRGSFRVRVNDQRVWSKEPYYSVHLLAELSEDGRRAELEFEIETEPLRSMPIPLGAAANMGLCDDTADDGRGGWTDQGPKQDLSCMQPGDVAFSGIRFKVADPEQNGGRSCVVRSNHRTFPAAGAVELEGAELHRYLYLLHAAAWVPQGGEPVGVIAVTYKDGARQEIPVRAGVDCGNWWRPMLDLPNGPIAWTGENGSGKVGLFASAFRLDEKPVARLEFLPGKGVWMVAAASFANLRPGRTAGKPIVISEGKEWKKYDMPLRYLQGSPMDFSGRNHVPAGKFGHVVIRPDGHFAFENAPEQRIRFFGTNICQRLVAPTHEEADILVERLAMEGYNSVRFHQFEMFIMDWSKDDSLHFNPETLDRFQYFYAKLREKGMYITTDVCASRPIRPGDNIAECRSSNKNHYRKVLHFFSDSALENWKEYARRVFTLKNPYTGMSMAEDPAFFALNLDNEAPLYAVWNMFPELLSLVAERYAAWLRENGIYSEKLAAERGETFYRFLAERQRAVMEEESRFLREELGVKAILTNLNNNASPSLQPFRDMLPLLDAHIYHDHPTFPMNNWQAPVAFHQNADIAKYAAAMRESMPLRIPGKPLIVTEINYCYPNRYRSEMGAVAGAYSALQDWDGLYRFCYEFRRENIFSPKAPGAFSTLREPISLLTERIIWFLFVRGDVAAASNVPLAYTWNSERYGEEFPPEFSQLGLIGRIGSVAADSKSEQVHKVDTSRPDWIDGLPPEFRKAAERFRKKASVTSLTGEIELEPAKVSLRVVTPKSEVLTFHNGNARGRFLDVKNANDFATVSVHSLDGKPLAESRDLLLFHLTDALASEEQYQTPARKLLLKDGKIPMLVARGRADVTLAVAPNDGWRVEALAADGSVLAPVKCEPGRAGISFPVETHRPEGATMIYHLSRP</sequence>
<comment type="caution">
    <text evidence="2">The sequence shown here is derived from an EMBL/GenBank/DDBJ whole genome shotgun (WGS) entry which is preliminary data.</text>
</comment>
<evidence type="ECO:0000313" key="3">
    <source>
        <dbReference type="Proteomes" id="UP000245959"/>
    </source>
</evidence>
<keyword evidence="1" id="KW-0732">Signal</keyword>
<dbReference type="GeneID" id="78295952"/>
<reference evidence="2 3" key="1">
    <citation type="submission" date="2018-04" db="EMBL/GenBank/DDBJ databases">
        <title>Genomic Encyclopedia of Type Strains, Phase IV (KMG-IV): sequencing the most valuable type-strain genomes for metagenomic binning, comparative biology and taxonomic classification.</title>
        <authorList>
            <person name="Goeker M."/>
        </authorList>
    </citation>
    <scope>NUCLEOTIDE SEQUENCE [LARGE SCALE GENOMIC DNA]</scope>
    <source>
        <strain evidence="2 3">DSM 14823</strain>
    </source>
</reference>
<evidence type="ECO:0008006" key="4">
    <source>
        <dbReference type="Google" id="ProtNLM"/>
    </source>
</evidence>